<feature type="region of interest" description="Disordered" evidence="1">
    <location>
        <begin position="140"/>
        <end position="160"/>
    </location>
</feature>
<proteinExistence type="predicted"/>
<keyword evidence="2" id="KW-0812">Transmembrane</keyword>
<keyword evidence="2" id="KW-0472">Membrane</keyword>
<keyword evidence="2" id="KW-1133">Transmembrane helix</keyword>
<feature type="compositionally biased region" description="Polar residues" evidence="1">
    <location>
        <begin position="145"/>
        <end position="156"/>
    </location>
</feature>
<evidence type="ECO:0000256" key="1">
    <source>
        <dbReference type="SAM" id="MobiDB-lite"/>
    </source>
</evidence>
<name>A0A450S2U4_9GAMM</name>
<accession>A0A450S2U4</accession>
<organism evidence="4">
    <name type="scientific">Candidatus Kentrum sp. FM</name>
    <dbReference type="NCBI Taxonomy" id="2126340"/>
    <lineage>
        <taxon>Bacteria</taxon>
        <taxon>Pseudomonadati</taxon>
        <taxon>Pseudomonadota</taxon>
        <taxon>Gammaproteobacteria</taxon>
        <taxon>Candidatus Kentrum</taxon>
    </lineage>
</organism>
<evidence type="ECO:0000313" key="4">
    <source>
        <dbReference type="EMBL" id="VFJ45964.1"/>
    </source>
</evidence>
<evidence type="ECO:0000313" key="3">
    <source>
        <dbReference type="EMBL" id="VFJ45765.1"/>
    </source>
</evidence>
<sequence>MGCWRRCEGGDAYCRMPVSGANRIAAMRFLLVRFVSRRILYELVSREEMAIMSNEDCNIEILGQKLSYPSTWHGTAAILIVCICIVAVAFVFKEWATPENLDATRGLLYKTSKKQEDVNRGLVDRIDNLTKKVSALEINNIEAESPNNSGPSGTNRTELEEAKKNALRERLEVINLRKKLSDQKLTRLKEIAPGIKPEKVIEQQIHAARKEQEEQMEQAEQIESQFHSASGTAN</sequence>
<feature type="region of interest" description="Disordered" evidence="1">
    <location>
        <begin position="206"/>
        <end position="234"/>
    </location>
</feature>
<reference evidence="4" key="1">
    <citation type="submission" date="2019-02" db="EMBL/GenBank/DDBJ databases">
        <authorList>
            <person name="Gruber-Vodicka R. H."/>
            <person name="Seah K. B. B."/>
        </authorList>
    </citation>
    <scope>NUCLEOTIDE SEQUENCE</scope>
    <source>
        <strain evidence="3">BECK_BZ163</strain>
        <strain evidence="5">BECK_BZ164</strain>
        <strain evidence="4">BECK_BZ165</strain>
    </source>
</reference>
<dbReference type="EMBL" id="CAADEZ010000029">
    <property type="protein sequence ID" value="VFJ45765.1"/>
    <property type="molecule type" value="Genomic_DNA"/>
</dbReference>
<dbReference type="AlphaFoldDB" id="A0A450S2U4"/>
<feature type="transmembrane region" description="Helical" evidence="2">
    <location>
        <begin position="72"/>
        <end position="92"/>
    </location>
</feature>
<evidence type="ECO:0000313" key="5">
    <source>
        <dbReference type="EMBL" id="VFK07408.1"/>
    </source>
</evidence>
<gene>
    <name evidence="3" type="ORF">BECKFM1743A_GA0114220_100299</name>
    <name evidence="5" type="ORF">BECKFM1743B_GA0114221_100409</name>
    <name evidence="4" type="ORF">BECKFM1743C_GA0114222_100329</name>
</gene>
<evidence type="ECO:0000256" key="2">
    <source>
        <dbReference type="SAM" id="Phobius"/>
    </source>
</evidence>
<dbReference type="EMBL" id="CAADFA010000032">
    <property type="protein sequence ID" value="VFJ45964.1"/>
    <property type="molecule type" value="Genomic_DNA"/>
</dbReference>
<protein>
    <submittedName>
        <fullName evidence="4">Uncharacterized protein</fullName>
    </submittedName>
</protein>
<dbReference type="EMBL" id="CAADFL010000040">
    <property type="protein sequence ID" value="VFK07408.1"/>
    <property type="molecule type" value="Genomic_DNA"/>
</dbReference>